<feature type="domain" description="CCHC-type" evidence="8">
    <location>
        <begin position="294"/>
        <end position="308"/>
    </location>
</feature>
<dbReference type="InterPro" id="IPR001878">
    <property type="entry name" value="Znf_CCHC"/>
</dbReference>
<dbReference type="PROSITE" id="PS50158">
    <property type="entry name" value="ZF_CCHC"/>
    <property type="match status" value="6"/>
</dbReference>
<dbReference type="Proteomes" id="UP000187203">
    <property type="component" value="Unassembled WGS sequence"/>
</dbReference>
<protein>
    <recommendedName>
        <fullName evidence="8">CCHC-type domain-containing protein</fullName>
    </recommendedName>
</protein>
<dbReference type="GO" id="GO:0008270">
    <property type="term" value="F:zinc ion binding"/>
    <property type="evidence" value="ECO:0007669"/>
    <property type="project" value="UniProtKB-KW"/>
</dbReference>
<evidence type="ECO:0000256" key="5">
    <source>
        <dbReference type="PROSITE-ProRule" id="PRU00047"/>
    </source>
</evidence>
<dbReference type="AlphaFoldDB" id="A0A1R3HYC5"/>
<keyword evidence="1" id="KW-0479">Metal-binding</keyword>
<feature type="domain" description="CCHC-type" evidence="8">
    <location>
        <begin position="237"/>
        <end position="250"/>
    </location>
</feature>
<keyword evidence="7" id="KW-0732">Signal</keyword>
<evidence type="ECO:0000256" key="3">
    <source>
        <dbReference type="ARBA" id="ARBA00022771"/>
    </source>
</evidence>
<evidence type="ECO:0000256" key="1">
    <source>
        <dbReference type="ARBA" id="ARBA00022723"/>
    </source>
</evidence>
<name>A0A1R3HYC5_9ROSI</name>
<feature type="signal peptide" evidence="7">
    <location>
        <begin position="1"/>
        <end position="21"/>
    </location>
</feature>
<dbReference type="SMART" id="SM00343">
    <property type="entry name" value="ZnF_C2HC"/>
    <property type="match status" value="7"/>
</dbReference>
<evidence type="ECO:0000313" key="10">
    <source>
        <dbReference type="Proteomes" id="UP000187203"/>
    </source>
</evidence>
<dbReference type="InterPro" id="IPR036875">
    <property type="entry name" value="Znf_CCHC_sf"/>
</dbReference>
<dbReference type="OrthoDB" id="3863715at2759"/>
<evidence type="ECO:0000256" key="4">
    <source>
        <dbReference type="ARBA" id="ARBA00022833"/>
    </source>
</evidence>
<evidence type="ECO:0000256" key="7">
    <source>
        <dbReference type="SAM" id="SignalP"/>
    </source>
</evidence>
<evidence type="ECO:0000259" key="8">
    <source>
        <dbReference type="PROSITE" id="PS50158"/>
    </source>
</evidence>
<feature type="compositionally biased region" description="Polar residues" evidence="6">
    <location>
        <begin position="112"/>
        <end position="130"/>
    </location>
</feature>
<keyword evidence="10" id="KW-1185">Reference proteome</keyword>
<proteinExistence type="predicted"/>
<dbReference type="PANTHER" id="PTHR47103:SF8">
    <property type="entry name" value="DNA-BINDING PROTEIN"/>
    <property type="match status" value="1"/>
</dbReference>
<dbReference type="GO" id="GO:0003676">
    <property type="term" value="F:nucleic acid binding"/>
    <property type="evidence" value="ECO:0007669"/>
    <property type="project" value="InterPro"/>
</dbReference>
<evidence type="ECO:0000256" key="2">
    <source>
        <dbReference type="ARBA" id="ARBA00022737"/>
    </source>
</evidence>
<reference evidence="10" key="1">
    <citation type="submission" date="2013-09" db="EMBL/GenBank/DDBJ databases">
        <title>Corchorus olitorius genome sequencing.</title>
        <authorList>
            <person name="Alam M."/>
            <person name="Haque M.S."/>
            <person name="Islam M.S."/>
            <person name="Emdad E.M."/>
            <person name="Islam M.M."/>
            <person name="Ahmed B."/>
            <person name="Halim A."/>
            <person name="Hossen Q.M.M."/>
            <person name="Hossain M.Z."/>
            <person name="Ahmed R."/>
            <person name="Khan M.M."/>
            <person name="Islam R."/>
            <person name="Rashid M.M."/>
            <person name="Khan S.A."/>
            <person name="Rahman M.S."/>
            <person name="Alam M."/>
            <person name="Yahiya A.S."/>
            <person name="Khan M.S."/>
            <person name="Azam M.S."/>
            <person name="Haque T."/>
            <person name="Lashkar M.Z.H."/>
            <person name="Akhand A.I."/>
            <person name="Morshed G."/>
            <person name="Roy S."/>
            <person name="Uddin K.S."/>
            <person name="Rabeya T."/>
            <person name="Hossain A.S."/>
            <person name="Chowdhury A."/>
            <person name="Snigdha A.R."/>
            <person name="Mortoza M.S."/>
            <person name="Matin S.A."/>
            <person name="Hoque S.M.E."/>
            <person name="Islam M.K."/>
            <person name="Roy D.K."/>
            <person name="Haider R."/>
            <person name="Moosa M.M."/>
            <person name="Elias S.M."/>
            <person name="Hasan A.M."/>
            <person name="Jahan S."/>
            <person name="Shafiuddin M."/>
            <person name="Mahmood N."/>
            <person name="Shommy N.S."/>
        </authorList>
    </citation>
    <scope>NUCLEOTIDE SEQUENCE [LARGE SCALE GENOMIC DNA]</scope>
    <source>
        <strain evidence="10">cv. O-4</strain>
    </source>
</reference>
<dbReference type="STRING" id="93759.A0A1R3HYC5"/>
<dbReference type="Pfam" id="PF00098">
    <property type="entry name" value="zf-CCHC"/>
    <property type="match status" value="7"/>
</dbReference>
<evidence type="ECO:0000313" key="9">
    <source>
        <dbReference type="EMBL" id="OMO75299.1"/>
    </source>
</evidence>
<feature type="chain" id="PRO_5012028793" description="CCHC-type domain-containing protein" evidence="7">
    <location>
        <begin position="22"/>
        <end position="340"/>
    </location>
</feature>
<comment type="caution">
    <text evidence="9">The sequence shown here is derived from an EMBL/GenBank/DDBJ whole genome shotgun (WGS) entry which is preliminary data.</text>
</comment>
<dbReference type="EMBL" id="AWUE01019219">
    <property type="protein sequence ID" value="OMO75299.1"/>
    <property type="molecule type" value="Genomic_DNA"/>
</dbReference>
<accession>A0A1R3HYC5</accession>
<gene>
    <name evidence="9" type="ORF">COLO4_26199</name>
</gene>
<keyword evidence="4" id="KW-0862">Zinc</keyword>
<feature type="domain" description="CCHC-type" evidence="8">
    <location>
        <begin position="218"/>
        <end position="233"/>
    </location>
</feature>
<keyword evidence="2" id="KW-0677">Repeat</keyword>
<keyword evidence="3 5" id="KW-0863">Zinc-finger</keyword>
<sequence length="340" mass="37230">MSMVLMAILAMMVVMIENIEPSPLSPLSSPPRSLLFQWIDNRNKKQLKGGDHEEMELSYGASLQQDDNEKAFQEDYGVWDPTPESGGACASPVPHAEYSRRLISEFDHQPTADPNPQTEASTVTPLQSPSPSGKGFLLGLFLNRVRFIFPSTGKCSFVVGGHIASECTTQAQCWNCREPGHVASHCPNESICRSCGKPGHLARDCPDPEKQSGDTRLCNNCYRPGHIAADCTNDKACKNCRKTGHIARECDNDPVCNLCNASGHLARQCSKGRILTERGGAGGRWNGGYHDVVCRSCNQVGHMSRECRGAPIICRNCGGRGHMAYECPSGRVANRGYRRY</sequence>
<feature type="domain" description="CCHC-type" evidence="8">
    <location>
        <begin position="173"/>
        <end position="188"/>
    </location>
</feature>
<feature type="region of interest" description="Disordered" evidence="6">
    <location>
        <begin position="107"/>
        <end position="130"/>
    </location>
</feature>
<evidence type="ECO:0000256" key="6">
    <source>
        <dbReference type="SAM" id="MobiDB-lite"/>
    </source>
</evidence>
<dbReference type="SUPFAM" id="SSF57756">
    <property type="entry name" value="Retrovirus zinc finger-like domains"/>
    <property type="match status" value="4"/>
</dbReference>
<dbReference type="Gene3D" id="4.10.60.10">
    <property type="entry name" value="Zinc finger, CCHC-type"/>
    <property type="match status" value="4"/>
</dbReference>
<feature type="domain" description="CCHC-type" evidence="8">
    <location>
        <begin position="192"/>
        <end position="207"/>
    </location>
</feature>
<organism evidence="9 10">
    <name type="scientific">Corchorus olitorius</name>
    <dbReference type="NCBI Taxonomy" id="93759"/>
    <lineage>
        <taxon>Eukaryota</taxon>
        <taxon>Viridiplantae</taxon>
        <taxon>Streptophyta</taxon>
        <taxon>Embryophyta</taxon>
        <taxon>Tracheophyta</taxon>
        <taxon>Spermatophyta</taxon>
        <taxon>Magnoliopsida</taxon>
        <taxon>eudicotyledons</taxon>
        <taxon>Gunneridae</taxon>
        <taxon>Pentapetalae</taxon>
        <taxon>rosids</taxon>
        <taxon>malvids</taxon>
        <taxon>Malvales</taxon>
        <taxon>Malvaceae</taxon>
        <taxon>Grewioideae</taxon>
        <taxon>Apeibeae</taxon>
        <taxon>Corchorus</taxon>
    </lineage>
</organism>
<dbReference type="PANTHER" id="PTHR47103">
    <property type="entry name" value="DNA-BINDING PROTEIN"/>
    <property type="match status" value="1"/>
</dbReference>
<feature type="domain" description="CCHC-type" evidence="8">
    <location>
        <begin position="314"/>
        <end position="329"/>
    </location>
</feature>